<dbReference type="InterPro" id="IPR045307">
    <property type="entry name" value="ADCK1_dom"/>
</dbReference>
<dbReference type="InterPro" id="IPR011009">
    <property type="entry name" value="Kinase-like_dom_sf"/>
</dbReference>
<feature type="transmembrane region" description="Helical" evidence="11">
    <location>
        <begin position="357"/>
        <end position="377"/>
    </location>
</feature>
<evidence type="ECO:0000313" key="16">
    <source>
        <dbReference type="RefSeq" id="XP_020850882.1"/>
    </source>
</evidence>
<dbReference type="CDD" id="cd13969">
    <property type="entry name" value="ADCK1-like"/>
    <property type="match status" value="1"/>
</dbReference>
<dbReference type="RefSeq" id="XP_020850880.1">
    <property type="nucleotide sequence ID" value="XM_020995221.1"/>
</dbReference>
<comment type="catalytic activity">
    <reaction evidence="1">
        <text>riboflavin(in) = riboflavin(out)</text>
        <dbReference type="Rhea" id="RHEA:35015"/>
        <dbReference type="ChEBI" id="CHEBI:57986"/>
    </reaction>
</comment>
<evidence type="ECO:0000256" key="3">
    <source>
        <dbReference type="ARBA" id="ARBA00006366"/>
    </source>
</evidence>
<evidence type="ECO:0000256" key="9">
    <source>
        <dbReference type="ARBA" id="ARBA00023136"/>
    </source>
</evidence>
<keyword evidence="14 15" id="KW-0418">Kinase</keyword>
<keyword evidence="9 11" id="KW-0472">Membrane</keyword>
<sequence length="974" mass="107193">MAAPNGQTVFTHILVALFAMGSWIAINGIWVELPVLVKDLPEGWNLPSYLSVLVAFGNLGPLAVTLWGRLSKGELGPIRAVQALGVVGMALLAPLWSHVVPMAGQPHAVAFLALAFALALSCCASNVTFLPFMSHLPPSFLRSFFLGQGLSALLPCGLALAQGVGRLECQPASSPNPRVSTLQSSSGPNVSVSPGISPSGPMVPIYFKEHFSASTFFWVITSLLAISAAAFQGLLLLLPSTNTTVTPRNEGEGQGATPEEEASPLREPGEEIGTPEPESEERAQAALKLCSVRGACLLGLLGATNALTNGVLPSIQSYSCLPYGRQAYHLAVVLGSASSPLACFLAMAVLYRSLPGLGALSLLGTFFGTYVMVLAALSPCPPLVGTSAGVVLVLQLCRFHSALLQSSRPPWLSPVVFLRKNLTAGPVRSLPASPAVPRPLWKKAISAMVVGVPLLFGLRYAVANKRERRKMRLLADGIGRFGRSLKVGMQISVDYWWCTNVILRGVDENSPGYVEVMSACHQRAADALVAGAILNGGLYVKLGQGLCSFNHLLPPEYITTLRLLEDKALTRGYKEVDELFLEDFQAPASEVFQEFDYEPVAAASLAQVHKAKLKDGTEVAVKVQYIDLRDRFDGDIYTLELLLQIIEFMHPSFGFSWVLKDLKGTLAQELDFENEARNSERCANDLKHFHYVVVPRVHWDKSSKRVLTADFCNGCKINNVEEIQNQGLSLSDISSKLIRVFAEQIFYTGFIHSDPHPGNVLVRKGSDGQAELVLLDHGLYQFLDEKDRLALCQLWRAIILRDDAAMKKHSAELGVEDYFLFCEILMQRPIHMEQLWQSGMLSHAERAYMQEMAQEHFARIMEVLKALPRPMLLVLRNLNTVRAITMTLKAPVNRYFLMAKSAVKSWSRLVGEQTRGTFYRRLLNWVKVTWESFKFEIVLRLEMLSMHLTSMIIKFLVSLGVMSEPEEIFKKMEP</sequence>
<organism evidence="13 16">
    <name type="scientific">Phascolarctos cinereus</name>
    <name type="common">Koala</name>
    <dbReference type="NCBI Taxonomy" id="38626"/>
    <lineage>
        <taxon>Eukaryota</taxon>
        <taxon>Metazoa</taxon>
        <taxon>Chordata</taxon>
        <taxon>Craniata</taxon>
        <taxon>Vertebrata</taxon>
        <taxon>Euteleostomi</taxon>
        <taxon>Mammalia</taxon>
        <taxon>Metatheria</taxon>
        <taxon>Diprotodontia</taxon>
        <taxon>Phascolarctidae</taxon>
        <taxon>Phascolarctos</taxon>
    </lineage>
</organism>
<evidence type="ECO:0000256" key="2">
    <source>
        <dbReference type="ARBA" id="ARBA00004651"/>
    </source>
</evidence>
<feature type="transmembrane region" description="Helical" evidence="11">
    <location>
        <begin position="144"/>
        <end position="165"/>
    </location>
</feature>
<gene>
    <name evidence="14 15 16" type="primary">ADCK5</name>
</gene>
<evidence type="ECO:0000256" key="6">
    <source>
        <dbReference type="ARBA" id="ARBA00022475"/>
    </source>
</evidence>
<keyword evidence="6" id="KW-1003">Cell membrane</keyword>
<dbReference type="InterPro" id="IPR051130">
    <property type="entry name" value="Mito_struct-func_regulator"/>
</dbReference>
<reference evidence="14 15" key="1">
    <citation type="submission" date="2025-04" db="UniProtKB">
        <authorList>
            <consortium name="RefSeq"/>
        </authorList>
    </citation>
    <scope>IDENTIFICATION</scope>
    <source>
        <tissue evidence="14 15">Spleen</tissue>
    </source>
</reference>
<keyword evidence="8 11" id="KW-1133">Transmembrane helix</keyword>
<dbReference type="GO" id="GO:0032217">
    <property type="term" value="F:riboflavin transmembrane transporter activity"/>
    <property type="evidence" value="ECO:0007669"/>
    <property type="project" value="InterPro"/>
</dbReference>
<dbReference type="CTD" id="203054"/>
<dbReference type="GO" id="GO:0016301">
    <property type="term" value="F:kinase activity"/>
    <property type="evidence" value="ECO:0007669"/>
    <property type="project" value="UniProtKB-KW"/>
</dbReference>
<feature type="transmembrane region" description="Helical" evidence="11">
    <location>
        <begin position="216"/>
        <end position="238"/>
    </location>
</feature>
<evidence type="ECO:0000313" key="15">
    <source>
        <dbReference type="RefSeq" id="XP_020850881.1"/>
    </source>
</evidence>
<feature type="compositionally biased region" description="Polar residues" evidence="10">
    <location>
        <begin position="172"/>
        <end position="183"/>
    </location>
</feature>
<feature type="transmembrane region" description="Helical" evidence="11">
    <location>
        <begin position="109"/>
        <end position="132"/>
    </location>
</feature>
<dbReference type="GeneID" id="110214350"/>
<feature type="transmembrane region" description="Helical" evidence="11">
    <location>
        <begin position="444"/>
        <end position="462"/>
    </location>
</feature>
<keyword evidence="5" id="KW-0813">Transport</keyword>
<comment type="similarity">
    <text evidence="4">Belongs to the protein kinase superfamily. ADCK protein kinase family.</text>
</comment>
<dbReference type="Proteomes" id="UP000515140">
    <property type="component" value="Unplaced"/>
</dbReference>
<feature type="transmembrane region" description="Helical" evidence="11">
    <location>
        <begin position="9"/>
        <end position="29"/>
    </location>
</feature>
<comment type="subcellular location">
    <subcellularLocation>
        <location evidence="2">Cell membrane</location>
        <topology evidence="2">Multi-pass membrane protein</topology>
    </subcellularLocation>
</comment>
<dbReference type="KEGG" id="pcw:110214350"/>
<keyword evidence="14 15" id="KW-0808">Transferase</keyword>
<protein>
    <submittedName>
        <fullName evidence="14 15">Uncharacterized aarF domain-containing protein kinase 5 isoform X1</fullName>
    </submittedName>
</protein>
<keyword evidence="13" id="KW-1185">Reference proteome</keyword>
<evidence type="ECO:0000256" key="1">
    <source>
        <dbReference type="ARBA" id="ARBA00000215"/>
    </source>
</evidence>
<feature type="domain" description="ABC1 atypical kinase-like" evidence="12">
    <location>
        <begin position="564"/>
        <end position="809"/>
    </location>
</feature>
<dbReference type="PANTHER" id="PTHR43173:SF28">
    <property type="entry name" value="AARF DOMAIN CONTAINING KINASE 5"/>
    <property type="match status" value="1"/>
</dbReference>
<evidence type="ECO:0000313" key="13">
    <source>
        <dbReference type="Proteomes" id="UP000515140"/>
    </source>
</evidence>
<dbReference type="InterPro" id="IPR009357">
    <property type="entry name" value="Riboflavin_transptr"/>
</dbReference>
<feature type="transmembrane region" description="Helical" evidence="11">
    <location>
        <begin position="327"/>
        <end position="351"/>
    </location>
</feature>
<evidence type="ECO:0000256" key="10">
    <source>
        <dbReference type="SAM" id="MobiDB-lite"/>
    </source>
</evidence>
<dbReference type="Pfam" id="PF06237">
    <property type="entry name" value="SLC52_ribofla_tr"/>
    <property type="match status" value="1"/>
</dbReference>
<feature type="transmembrane region" description="Helical" evidence="11">
    <location>
        <begin position="49"/>
        <end position="68"/>
    </location>
</feature>
<dbReference type="GO" id="GO:0005886">
    <property type="term" value="C:plasma membrane"/>
    <property type="evidence" value="ECO:0007669"/>
    <property type="project" value="UniProtKB-SubCell"/>
</dbReference>
<evidence type="ECO:0000256" key="11">
    <source>
        <dbReference type="SAM" id="Phobius"/>
    </source>
</evidence>
<evidence type="ECO:0000256" key="5">
    <source>
        <dbReference type="ARBA" id="ARBA00022448"/>
    </source>
</evidence>
<proteinExistence type="inferred from homology"/>
<evidence type="ECO:0000313" key="14">
    <source>
        <dbReference type="RefSeq" id="XP_020850880.1"/>
    </source>
</evidence>
<dbReference type="PANTHER" id="PTHR43173">
    <property type="entry name" value="ABC1 FAMILY PROTEIN"/>
    <property type="match status" value="1"/>
</dbReference>
<dbReference type="RefSeq" id="XP_020850881.1">
    <property type="nucleotide sequence ID" value="XM_020995222.1"/>
</dbReference>
<dbReference type="InterPro" id="IPR004147">
    <property type="entry name" value="ABC1_dom"/>
</dbReference>
<name>A0A6P5KZM6_PHACI</name>
<evidence type="ECO:0000256" key="8">
    <source>
        <dbReference type="ARBA" id="ARBA00022989"/>
    </source>
</evidence>
<dbReference type="SUPFAM" id="SSF56112">
    <property type="entry name" value="Protein kinase-like (PK-like)"/>
    <property type="match status" value="1"/>
</dbReference>
<comment type="similarity">
    <text evidence="3">Belongs to the riboflavin transporter family.</text>
</comment>
<feature type="compositionally biased region" description="Low complexity" evidence="10">
    <location>
        <begin position="184"/>
        <end position="193"/>
    </location>
</feature>
<accession>A0A6P5KZM6</accession>
<evidence type="ECO:0000259" key="12">
    <source>
        <dbReference type="Pfam" id="PF03109"/>
    </source>
</evidence>
<dbReference type="Pfam" id="PF03109">
    <property type="entry name" value="ABC1"/>
    <property type="match status" value="1"/>
</dbReference>
<evidence type="ECO:0000256" key="7">
    <source>
        <dbReference type="ARBA" id="ARBA00022692"/>
    </source>
</evidence>
<feature type="region of interest" description="Disordered" evidence="10">
    <location>
        <begin position="172"/>
        <end position="193"/>
    </location>
</feature>
<feature type="region of interest" description="Disordered" evidence="10">
    <location>
        <begin position="242"/>
        <end position="280"/>
    </location>
</feature>
<keyword evidence="7 11" id="KW-0812">Transmembrane</keyword>
<dbReference type="AlphaFoldDB" id="A0A6P5KZM6"/>
<dbReference type="RefSeq" id="XP_020850882.1">
    <property type="nucleotide sequence ID" value="XM_020995223.1"/>
</dbReference>
<feature type="transmembrane region" description="Helical" evidence="11">
    <location>
        <begin position="80"/>
        <end position="97"/>
    </location>
</feature>
<evidence type="ECO:0000256" key="4">
    <source>
        <dbReference type="ARBA" id="ARBA00009670"/>
    </source>
</evidence>